<feature type="domain" description="DUF7963" evidence="2">
    <location>
        <begin position="10"/>
        <end position="92"/>
    </location>
</feature>
<dbReference type="InterPro" id="IPR012337">
    <property type="entry name" value="RNaseH-like_sf"/>
</dbReference>
<feature type="region of interest" description="Disordered" evidence="1">
    <location>
        <begin position="100"/>
        <end position="120"/>
    </location>
</feature>
<dbReference type="Proteomes" id="UP000653305">
    <property type="component" value="Unassembled WGS sequence"/>
</dbReference>
<dbReference type="OrthoDB" id="1873691at2759"/>
<dbReference type="InterPro" id="IPR058269">
    <property type="entry name" value="DUF7963"/>
</dbReference>
<gene>
    <name evidence="3" type="ORF">PHJA_000973600</name>
</gene>
<reference evidence="3" key="1">
    <citation type="submission" date="2020-07" db="EMBL/GenBank/DDBJ databases">
        <title>Ethylene signaling mediates host invasion by parasitic plants.</title>
        <authorList>
            <person name="Yoshida S."/>
        </authorList>
    </citation>
    <scope>NUCLEOTIDE SEQUENCE</scope>
    <source>
        <strain evidence="3">Okayama</strain>
    </source>
</reference>
<feature type="compositionally biased region" description="Polar residues" evidence="1">
    <location>
        <begin position="102"/>
        <end position="120"/>
    </location>
</feature>
<dbReference type="SUPFAM" id="SSF53098">
    <property type="entry name" value="Ribonuclease H-like"/>
    <property type="match status" value="1"/>
</dbReference>
<sequence length="711" mass="79298">MADANSFSIDDVAVKAANKRYEGLLNVRTKAVKGKGAWYWAHLEPILIKNPVTNMPKAVKLKCTLCNSVFSASNPSRTASEHLKRGTCPNFSIMSELPPLASPSSQRMRTSDSQQPVSSSPFLDACPLSMVYSSRSISNETRLMKPLVLSGGKDDFGPLAQLENSVKKLKSPKASLPCRTLSKEQIDRGFSLLADWFYESCGSVSFSNLEHPKFKAFLNHLGFPMLSTSDFSSSRLDSKFDEARTKSEAKIIDAAFFQVASDGWMVKNGAKTVKFMVNLPNGTRVFQKAVYFEDVSVPSAYAEEVLWDTIGGICGTDSRRCVGIVADKYKSKALRNLEIKNHWMVNLSCLLQGFFSLIKDFYVKLPLFRTVTENCMKIADFINSTKQIRNNLINLAGFIRVPTSKCDISRNLGPFVAMLDDLLSCSRILHVIVSDNSCTEVSGLIQDVRFWNDVAAAHSLMKMIMSMAEEIEAERPLVGQCLPLWDELRGKVKDWCGKYSFPEGPISKIVETRFRKSYHPAWSAAFILDPLYLVRDPSGKYIPPFECLTNEQETDVEKIIARLASKDEVSIALMELRRWRSDGLDPLYAQAVQVRQRDRLTGKLKIANRQSSGLVWETCLKELGALGKVAVRVIFLHATSCGVKCGDWSFVRRVCGEGKTGTGFERAQKLAFVVAHAKMERRDFSGGDELFESMSGEDVMLDEVLADMSSI</sequence>
<proteinExistence type="predicted"/>
<dbReference type="AlphaFoldDB" id="A0A830BR29"/>
<protein>
    <recommendedName>
        <fullName evidence="2">DUF7963 domain-containing protein</fullName>
    </recommendedName>
</protein>
<dbReference type="PANTHER" id="PTHR32166">
    <property type="entry name" value="OSJNBA0013A04.12 PROTEIN"/>
    <property type="match status" value="1"/>
</dbReference>
<organism evidence="3 4">
    <name type="scientific">Phtheirospermum japonicum</name>
    <dbReference type="NCBI Taxonomy" id="374723"/>
    <lineage>
        <taxon>Eukaryota</taxon>
        <taxon>Viridiplantae</taxon>
        <taxon>Streptophyta</taxon>
        <taxon>Embryophyta</taxon>
        <taxon>Tracheophyta</taxon>
        <taxon>Spermatophyta</taxon>
        <taxon>Magnoliopsida</taxon>
        <taxon>eudicotyledons</taxon>
        <taxon>Gunneridae</taxon>
        <taxon>Pentapetalae</taxon>
        <taxon>asterids</taxon>
        <taxon>lamiids</taxon>
        <taxon>Lamiales</taxon>
        <taxon>Orobanchaceae</taxon>
        <taxon>Orobanchaceae incertae sedis</taxon>
        <taxon>Phtheirospermum</taxon>
    </lineage>
</organism>
<evidence type="ECO:0000313" key="3">
    <source>
        <dbReference type="EMBL" id="GFP88299.1"/>
    </source>
</evidence>
<comment type="caution">
    <text evidence="3">The sequence shown here is derived from an EMBL/GenBank/DDBJ whole genome shotgun (WGS) entry which is preliminary data.</text>
</comment>
<dbReference type="Pfam" id="PF25908">
    <property type="entry name" value="DUF7963"/>
    <property type="match status" value="1"/>
</dbReference>
<accession>A0A830BR29</accession>
<keyword evidence="4" id="KW-1185">Reference proteome</keyword>
<evidence type="ECO:0000259" key="2">
    <source>
        <dbReference type="Pfam" id="PF25908"/>
    </source>
</evidence>
<name>A0A830BR29_9LAMI</name>
<dbReference type="EMBL" id="BMAC01000166">
    <property type="protein sequence ID" value="GFP88299.1"/>
    <property type="molecule type" value="Genomic_DNA"/>
</dbReference>
<dbReference type="PANTHER" id="PTHR32166:SF24">
    <property type="entry name" value="F16P17.2 PROTEIN"/>
    <property type="match status" value="1"/>
</dbReference>
<evidence type="ECO:0000256" key="1">
    <source>
        <dbReference type="SAM" id="MobiDB-lite"/>
    </source>
</evidence>
<evidence type="ECO:0000313" key="4">
    <source>
        <dbReference type="Proteomes" id="UP000653305"/>
    </source>
</evidence>